<gene>
    <name evidence="1" type="ORF">PSHT_10203</name>
</gene>
<reference evidence="2" key="2">
    <citation type="journal article" date="2018" name="BMC Genomics">
        <title>Genomic insights into host adaptation between the wheat stripe rust pathogen (Puccinia striiformis f. sp. tritici) and the barley stripe rust pathogen (Puccinia striiformis f. sp. hordei).</title>
        <authorList>
            <person name="Xia C."/>
            <person name="Wang M."/>
            <person name="Yin C."/>
            <person name="Cornejo O.E."/>
            <person name="Hulbert S.H."/>
            <person name="Chen X."/>
        </authorList>
    </citation>
    <scope>NUCLEOTIDE SEQUENCE [LARGE SCALE GENOMIC DNA]</scope>
    <source>
        <strain evidence="2">93TX-2</strain>
    </source>
</reference>
<accession>A0A2S4VBC1</accession>
<name>A0A2S4VBC1_9BASI</name>
<dbReference type="EMBL" id="PKSM01000154">
    <property type="protein sequence ID" value="POW06811.1"/>
    <property type="molecule type" value="Genomic_DNA"/>
</dbReference>
<organism evidence="1 2">
    <name type="scientific">Puccinia striiformis</name>
    <dbReference type="NCBI Taxonomy" id="27350"/>
    <lineage>
        <taxon>Eukaryota</taxon>
        <taxon>Fungi</taxon>
        <taxon>Dikarya</taxon>
        <taxon>Basidiomycota</taxon>
        <taxon>Pucciniomycotina</taxon>
        <taxon>Pucciniomycetes</taxon>
        <taxon>Pucciniales</taxon>
        <taxon>Pucciniaceae</taxon>
        <taxon>Puccinia</taxon>
    </lineage>
</organism>
<dbReference type="VEuPathDB" id="FungiDB:PSHT_10203"/>
<proteinExistence type="predicted"/>
<dbReference type="Proteomes" id="UP000238274">
    <property type="component" value="Unassembled WGS sequence"/>
</dbReference>
<sequence>MGSKGSKVNFGPVNWTAIKPPFTHLLQLSRFIKFTSIQMKLSPMSCFRSFCLS</sequence>
<protein>
    <submittedName>
        <fullName evidence="1">Uncharacterized protein</fullName>
    </submittedName>
</protein>
<evidence type="ECO:0000313" key="1">
    <source>
        <dbReference type="EMBL" id="POW06811.1"/>
    </source>
</evidence>
<comment type="caution">
    <text evidence="1">The sequence shown here is derived from an EMBL/GenBank/DDBJ whole genome shotgun (WGS) entry which is preliminary data.</text>
</comment>
<reference evidence="1 2" key="1">
    <citation type="submission" date="2017-12" db="EMBL/GenBank/DDBJ databases">
        <title>Gene loss provides genomic basis for host adaptation in cereal stripe rust fungi.</title>
        <authorList>
            <person name="Xia C."/>
        </authorList>
    </citation>
    <scope>NUCLEOTIDE SEQUENCE [LARGE SCALE GENOMIC DNA]</scope>
    <source>
        <strain evidence="1 2">93TX-2</strain>
    </source>
</reference>
<dbReference type="AlphaFoldDB" id="A0A2S4VBC1"/>
<reference evidence="2" key="3">
    <citation type="journal article" date="2018" name="Mol. Plant Microbe Interact.">
        <title>Genome sequence resources for the wheat stripe rust pathogen (Puccinia striiformis f. sp. tritici) and the barley stripe rust pathogen (Puccinia striiformis f. sp. hordei).</title>
        <authorList>
            <person name="Xia C."/>
            <person name="Wang M."/>
            <person name="Yin C."/>
            <person name="Cornejo O.E."/>
            <person name="Hulbert S.H."/>
            <person name="Chen X."/>
        </authorList>
    </citation>
    <scope>NUCLEOTIDE SEQUENCE [LARGE SCALE GENOMIC DNA]</scope>
    <source>
        <strain evidence="2">93TX-2</strain>
    </source>
</reference>
<keyword evidence="2" id="KW-1185">Reference proteome</keyword>
<evidence type="ECO:0000313" key="2">
    <source>
        <dbReference type="Proteomes" id="UP000238274"/>
    </source>
</evidence>